<dbReference type="EMBL" id="CADCUQ010000486">
    <property type="protein sequence ID" value="CAA9408700.1"/>
    <property type="molecule type" value="Genomic_DNA"/>
</dbReference>
<reference evidence="1" key="1">
    <citation type="submission" date="2020-02" db="EMBL/GenBank/DDBJ databases">
        <authorList>
            <person name="Meier V. D."/>
        </authorList>
    </citation>
    <scope>NUCLEOTIDE SEQUENCE</scope>
    <source>
        <strain evidence="1">AVDCRST_MAG64</strain>
    </source>
</reference>
<organism evidence="1">
    <name type="scientific">uncultured Phycisphaerae bacterium</name>
    <dbReference type="NCBI Taxonomy" id="904963"/>
    <lineage>
        <taxon>Bacteria</taxon>
        <taxon>Pseudomonadati</taxon>
        <taxon>Planctomycetota</taxon>
        <taxon>Phycisphaerae</taxon>
        <taxon>environmental samples</taxon>
    </lineage>
</organism>
<gene>
    <name evidence="1" type="ORF">AVDCRST_MAG64-2160</name>
</gene>
<name>A0A6J4P844_9BACT</name>
<protein>
    <submittedName>
        <fullName evidence="1">Uncharacterized protein</fullName>
    </submittedName>
</protein>
<proteinExistence type="predicted"/>
<evidence type="ECO:0000313" key="1">
    <source>
        <dbReference type="EMBL" id="CAA9408700.1"/>
    </source>
</evidence>
<dbReference type="AlphaFoldDB" id="A0A6J4P844"/>
<accession>A0A6J4P844</accession>
<sequence>MTCVVILRACELFTWHGLPARVLDRETWAGSPCHRKVHKPAAGEVEILRCARG</sequence>